<evidence type="ECO:0000313" key="2">
    <source>
        <dbReference type="Proteomes" id="UP000192566"/>
    </source>
</evidence>
<proteinExistence type="predicted"/>
<sequence length="354" mass="35753">MQLTARPYITAGVALAGASMIAFTPVTASPPDIHLPSIQVPAINLTSAEDLAAAAFDPTFGWGSVVENTYNNLSTLGQEFSAAPFPLLQQVIANQEGYVNTYRTAIQGAATGLYNFVTGTGLYNLQGLFATGFHDLFVGNPNGTFGALGSIYFTGVLSLLQPLEGAIGVPIDEAKNFSNLVAEAFSFGGPVESLALNVLGLPTNIFGVLGNSSQAFVNAVGDGNLLGALTAVLDTPADLTNALLNSFTNGFGSGTYLGILAPNELMTMLLVTAPQALATSIGWQGPTAATAAAVGSLPGLSVDVLKGFDPAMVTGIAGALGPSLATDIGGALTTVAATLSAKIPTIALSILAAL</sequence>
<gene>
    <name evidence="1" type="ORF">BST25_17600</name>
</gene>
<dbReference type="EMBL" id="MVHR01000028">
    <property type="protein sequence ID" value="ORA71133.1"/>
    <property type="molecule type" value="Genomic_DNA"/>
</dbReference>
<dbReference type="AlphaFoldDB" id="A0A1X0DFG0"/>
<evidence type="ECO:0000313" key="1">
    <source>
        <dbReference type="EMBL" id="ORA71133.1"/>
    </source>
</evidence>
<dbReference type="RefSeq" id="WP_083075606.1">
    <property type="nucleotide sequence ID" value="NZ_AP022615.1"/>
</dbReference>
<dbReference type="STRING" id="53376.BST25_17600"/>
<name>A0A1X0DFG0_MYCHE</name>
<keyword evidence="2" id="KW-1185">Reference proteome</keyword>
<dbReference type="Proteomes" id="UP000192566">
    <property type="component" value="Unassembled WGS sequence"/>
</dbReference>
<organism evidence="1 2">
    <name type="scientific">Mycobacterium heidelbergense</name>
    <dbReference type="NCBI Taxonomy" id="53376"/>
    <lineage>
        <taxon>Bacteria</taxon>
        <taxon>Bacillati</taxon>
        <taxon>Actinomycetota</taxon>
        <taxon>Actinomycetes</taxon>
        <taxon>Mycobacteriales</taxon>
        <taxon>Mycobacteriaceae</taxon>
        <taxon>Mycobacterium</taxon>
        <taxon>Mycobacterium simiae complex</taxon>
    </lineage>
</organism>
<accession>A0A1X0DFG0</accession>
<dbReference type="OrthoDB" id="4370634at2"/>
<comment type="caution">
    <text evidence="1">The sequence shown here is derived from an EMBL/GenBank/DDBJ whole genome shotgun (WGS) entry which is preliminary data.</text>
</comment>
<protein>
    <submittedName>
        <fullName evidence="1">Uncharacterized protein</fullName>
    </submittedName>
</protein>
<reference evidence="1 2" key="1">
    <citation type="submission" date="2017-02" db="EMBL/GenBank/DDBJ databases">
        <title>The new phylogeny of genus Mycobacterium.</title>
        <authorList>
            <person name="Tortoli E."/>
            <person name="Trovato A."/>
            <person name="Cirillo D.M."/>
        </authorList>
    </citation>
    <scope>NUCLEOTIDE SEQUENCE [LARGE SCALE GENOMIC DNA]</scope>
    <source>
        <strain evidence="1 2">DSM 44471</strain>
    </source>
</reference>